<proteinExistence type="predicted"/>
<name>A0A517VYB8_9PLAN</name>
<keyword evidence="2" id="KW-0645">Protease</keyword>
<dbReference type="GO" id="GO:0006508">
    <property type="term" value="P:proteolysis"/>
    <property type="evidence" value="ECO:0007669"/>
    <property type="project" value="UniProtKB-KW"/>
</dbReference>
<accession>A0A517VYB8</accession>
<gene>
    <name evidence="2" type="primary">ctpA_1</name>
    <name evidence="2" type="ORF">V144x_34830</name>
</gene>
<dbReference type="PANTHER" id="PTHR11261:SF3">
    <property type="entry name" value="RETINOL-BINDING PROTEIN 3"/>
    <property type="match status" value="1"/>
</dbReference>
<dbReference type="Pfam" id="PF03572">
    <property type="entry name" value="Peptidase_S41"/>
    <property type="match status" value="1"/>
</dbReference>
<dbReference type="SMART" id="SM00245">
    <property type="entry name" value="TSPc"/>
    <property type="match status" value="1"/>
</dbReference>
<dbReference type="AlphaFoldDB" id="A0A517VYB8"/>
<evidence type="ECO:0000259" key="1">
    <source>
        <dbReference type="SMART" id="SM00245"/>
    </source>
</evidence>
<organism evidence="2 3">
    <name type="scientific">Gimesia aquarii</name>
    <dbReference type="NCBI Taxonomy" id="2527964"/>
    <lineage>
        <taxon>Bacteria</taxon>
        <taxon>Pseudomonadati</taxon>
        <taxon>Planctomycetota</taxon>
        <taxon>Planctomycetia</taxon>
        <taxon>Planctomycetales</taxon>
        <taxon>Planctomycetaceae</taxon>
        <taxon>Gimesia</taxon>
    </lineage>
</organism>
<dbReference type="RefSeq" id="WP_144986304.1">
    <property type="nucleotide sequence ID" value="NZ_CP037920.1"/>
</dbReference>
<dbReference type="InterPro" id="IPR029045">
    <property type="entry name" value="ClpP/crotonase-like_dom_sf"/>
</dbReference>
<dbReference type="CDD" id="cd07562">
    <property type="entry name" value="Peptidase_S41_TRI"/>
    <property type="match status" value="1"/>
</dbReference>
<dbReference type="SUPFAM" id="SSF52096">
    <property type="entry name" value="ClpP/crotonase"/>
    <property type="match status" value="1"/>
</dbReference>
<reference evidence="2 3" key="1">
    <citation type="submission" date="2019-03" db="EMBL/GenBank/DDBJ databases">
        <title>Deep-cultivation of Planctomycetes and their phenomic and genomic characterization uncovers novel biology.</title>
        <authorList>
            <person name="Wiegand S."/>
            <person name="Jogler M."/>
            <person name="Boedeker C."/>
            <person name="Pinto D."/>
            <person name="Vollmers J."/>
            <person name="Rivas-Marin E."/>
            <person name="Kohn T."/>
            <person name="Peeters S.H."/>
            <person name="Heuer A."/>
            <person name="Rast P."/>
            <person name="Oberbeckmann S."/>
            <person name="Bunk B."/>
            <person name="Jeske O."/>
            <person name="Meyerdierks A."/>
            <person name="Storesund J.E."/>
            <person name="Kallscheuer N."/>
            <person name="Luecker S."/>
            <person name="Lage O.M."/>
            <person name="Pohl T."/>
            <person name="Merkel B.J."/>
            <person name="Hornburger P."/>
            <person name="Mueller R.-W."/>
            <person name="Bruemmer F."/>
            <person name="Labrenz M."/>
            <person name="Spormann A.M."/>
            <person name="Op den Camp H."/>
            <person name="Overmann J."/>
            <person name="Amann R."/>
            <person name="Jetten M.S.M."/>
            <person name="Mascher T."/>
            <person name="Medema M.H."/>
            <person name="Devos D.P."/>
            <person name="Kaster A.-K."/>
            <person name="Ovreas L."/>
            <person name="Rohde M."/>
            <person name="Galperin M.Y."/>
            <person name="Jogler C."/>
        </authorList>
    </citation>
    <scope>NUCLEOTIDE SEQUENCE [LARGE SCALE GENOMIC DNA]</scope>
    <source>
        <strain evidence="2 3">V144</strain>
    </source>
</reference>
<dbReference type="Gene3D" id="3.90.226.10">
    <property type="entry name" value="2-enoyl-CoA Hydratase, Chain A, domain 1"/>
    <property type="match status" value="1"/>
</dbReference>
<protein>
    <submittedName>
        <fullName evidence="2">Carboxy-terminal processing protease CtpA</fullName>
        <ecNumber evidence="2">3.4.21.102</ecNumber>
    </submittedName>
</protein>
<dbReference type="PANTHER" id="PTHR11261">
    <property type="entry name" value="INTERPHOTORECEPTOR RETINOID-BINDING PROTEIN"/>
    <property type="match status" value="1"/>
</dbReference>
<evidence type="ECO:0000313" key="2">
    <source>
        <dbReference type="EMBL" id="QDT98000.1"/>
    </source>
</evidence>
<dbReference type="Pfam" id="PF14684">
    <property type="entry name" value="Tricorn_C1"/>
    <property type="match status" value="1"/>
</dbReference>
<dbReference type="GO" id="GO:0004252">
    <property type="term" value="F:serine-type endopeptidase activity"/>
    <property type="evidence" value="ECO:0007669"/>
    <property type="project" value="UniProtKB-EC"/>
</dbReference>
<dbReference type="EC" id="3.4.21.102" evidence="2"/>
<dbReference type="InterPro" id="IPR028204">
    <property type="entry name" value="Tricorn_C1"/>
</dbReference>
<keyword evidence="2" id="KW-0378">Hydrolase</keyword>
<feature type="domain" description="Tail specific protease" evidence="1">
    <location>
        <begin position="298"/>
        <end position="502"/>
    </location>
</feature>
<dbReference type="Proteomes" id="UP000318704">
    <property type="component" value="Chromosome"/>
</dbReference>
<dbReference type="InterPro" id="IPR005151">
    <property type="entry name" value="Tail-specific_protease"/>
</dbReference>
<evidence type="ECO:0000313" key="3">
    <source>
        <dbReference type="Proteomes" id="UP000318704"/>
    </source>
</evidence>
<dbReference type="KEGG" id="gaw:V144x_34830"/>
<dbReference type="Gene3D" id="3.30.750.44">
    <property type="match status" value="1"/>
</dbReference>
<dbReference type="EMBL" id="CP037920">
    <property type="protein sequence ID" value="QDT98000.1"/>
    <property type="molecule type" value="Genomic_DNA"/>
</dbReference>
<sequence length="542" mass="60749">MVTSALSLQLVWRSLKYLSIFGLLLTFLTVTAVAEDLGKKYTANLDYSKQFRAYNWTSGQQDVWSLKSFHYKLADDFEIKLGTSQVVFGCHGTNVLWAAVFPDKPGDVLSAGAGKGEHITSIWMRFHPALVGNLFPSDTVGEQGDVTLVEQAKVLANFKMRSSWHNKGRPVIPLRESIIFDLETKEGSRRFYVIDTGKNEVKYVDAFRQRTLPVATPLKDGGALEIFDTVWNAFDREYAMFLIKPDVDWKSLRKKYRPLATKAKSNRELAQILNEMLKHLKDLHVYVKVDGNYAQGFNRERFFNASPAAAAHLLGSFDRRKGLRWGQTKDGIGYIAVDNLVNESLFKDFETVLKEMKGTRGLILDLRANGGGSEPLGAKLAGFFVDRPRVYAMHQYRNGDQQSDLGTRQKRTFAPNQNWYYRGPVIVLQGEKTMSSAEAFVLMLAQCPNVTTMGDRTAGSSGNPRQLNAGAGIIVNLPRWIALDVNAKPIDSVGVQPDVKVKATHDEFTKTQDPILNAALKQLRKNTEEQKTKSEATLIPRS</sequence>